<evidence type="ECO:0000313" key="2">
    <source>
        <dbReference type="Proteomes" id="UP000499080"/>
    </source>
</evidence>
<dbReference type="AlphaFoldDB" id="A0A4Y2Q2F4"/>
<organism evidence="1 2">
    <name type="scientific">Araneus ventricosus</name>
    <name type="common">Orbweaver spider</name>
    <name type="synonym">Epeira ventricosa</name>
    <dbReference type="NCBI Taxonomy" id="182803"/>
    <lineage>
        <taxon>Eukaryota</taxon>
        <taxon>Metazoa</taxon>
        <taxon>Ecdysozoa</taxon>
        <taxon>Arthropoda</taxon>
        <taxon>Chelicerata</taxon>
        <taxon>Arachnida</taxon>
        <taxon>Araneae</taxon>
        <taxon>Araneomorphae</taxon>
        <taxon>Entelegynae</taxon>
        <taxon>Araneoidea</taxon>
        <taxon>Araneidae</taxon>
        <taxon>Araneus</taxon>
    </lineage>
</organism>
<keyword evidence="2" id="KW-1185">Reference proteome</keyword>
<dbReference type="OrthoDB" id="6435878at2759"/>
<name>A0A4Y2Q2F4_ARAVE</name>
<reference evidence="1 2" key="1">
    <citation type="journal article" date="2019" name="Sci. Rep.">
        <title>Orb-weaving spider Araneus ventricosus genome elucidates the spidroin gene catalogue.</title>
        <authorList>
            <person name="Kono N."/>
            <person name="Nakamura H."/>
            <person name="Ohtoshi R."/>
            <person name="Moran D.A.P."/>
            <person name="Shinohara A."/>
            <person name="Yoshida Y."/>
            <person name="Fujiwara M."/>
            <person name="Mori M."/>
            <person name="Tomita M."/>
            <person name="Arakawa K."/>
        </authorList>
    </citation>
    <scope>NUCLEOTIDE SEQUENCE [LARGE SCALE GENOMIC DNA]</scope>
</reference>
<sequence length="122" mass="14202">MSKHKIDLKTKEHLKETVKFNQDNCYEVCLQWADDSSPLPGNFNLAKKRLEVTTEKLLSRNLYNKYEKVFQEWLDEGLIEEVPPNEVALYGNYLPHRPVIKESWSTIPILTHQPSFSSATPL</sequence>
<dbReference type="Proteomes" id="UP000499080">
    <property type="component" value="Unassembled WGS sequence"/>
</dbReference>
<gene>
    <name evidence="1" type="ORF">AVEN_148347_1</name>
</gene>
<dbReference type="EMBL" id="BGPR01012918">
    <property type="protein sequence ID" value="GBN58345.1"/>
    <property type="molecule type" value="Genomic_DNA"/>
</dbReference>
<comment type="caution">
    <text evidence="1">The sequence shown here is derived from an EMBL/GenBank/DDBJ whole genome shotgun (WGS) entry which is preliminary data.</text>
</comment>
<protein>
    <submittedName>
        <fullName evidence="1">Uncharacterized protein</fullName>
    </submittedName>
</protein>
<proteinExistence type="predicted"/>
<accession>A0A4Y2Q2F4</accession>
<evidence type="ECO:0000313" key="1">
    <source>
        <dbReference type="EMBL" id="GBN58345.1"/>
    </source>
</evidence>